<accession>A0A2S2E3K1</accession>
<proteinExistence type="inferred from homology"/>
<dbReference type="GO" id="GO:0016020">
    <property type="term" value="C:membrane"/>
    <property type="evidence" value="ECO:0007669"/>
    <property type="project" value="TreeGrafter"/>
</dbReference>
<keyword evidence="2 4" id="KW-0560">Oxidoreductase</keyword>
<dbReference type="RefSeq" id="WP_109339831.1">
    <property type="nucleotide sequence ID" value="NZ_CP029347.1"/>
</dbReference>
<evidence type="ECO:0000256" key="3">
    <source>
        <dbReference type="RuleBase" id="RU000363"/>
    </source>
</evidence>
<evidence type="ECO:0000256" key="1">
    <source>
        <dbReference type="ARBA" id="ARBA00006484"/>
    </source>
</evidence>
<evidence type="ECO:0000256" key="2">
    <source>
        <dbReference type="ARBA" id="ARBA00023002"/>
    </source>
</evidence>
<dbReference type="PANTHER" id="PTHR44196:SF1">
    <property type="entry name" value="DEHYDROGENASE_REDUCTASE SDR FAMILY MEMBER 7B"/>
    <property type="match status" value="1"/>
</dbReference>
<name>A0A2S2E3K1_9ALTE</name>
<dbReference type="PRINTS" id="PR00080">
    <property type="entry name" value="SDRFAMILY"/>
</dbReference>
<evidence type="ECO:0000313" key="5">
    <source>
        <dbReference type="Proteomes" id="UP000245728"/>
    </source>
</evidence>
<dbReference type="Pfam" id="PF00106">
    <property type="entry name" value="adh_short"/>
    <property type="match status" value="1"/>
</dbReference>
<organism evidence="4 5">
    <name type="scientific">Saliniradius amylolyticus</name>
    <dbReference type="NCBI Taxonomy" id="2183582"/>
    <lineage>
        <taxon>Bacteria</taxon>
        <taxon>Pseudomonadati</taxon>
        <taxon>Pseudomonadota</taxon>
        <taxon>Gammaproteobacteria</taxon>
        <taxon>Alteromonadales</taxon>
        <taxon>Alteromonadaceae</taxon>
        <taxon>Saliniradius</taxon>
    </lineage>
</organism>
<comment type="similarity">
    <text evidence="1 3">Belongs to the short-chain dehydrogenases/reductases (SDR) family.</text>
</comment>
<keyword evidence="5" id="KW-1185">Reference proteome</keyword>
<reference evidence="4 5" key="1">
    <citation type="submission" date="2018-05" db="EMBL/GenBank/DDBJ databases">
        <title>Salinimonas sp. HMF8227 Genome sequencing and assembly.</title>
        <authorList>
            <person name="Kang H."/>
            <person name="Kang J."/>
            <person name="Cha I."/>
            <person name="Kim H."/>
            <person name="Joh K."/>
        </authorList>
    </citation>
    <scope>NUCLEOTIDE SEQUENCE [LARGE SCALE GENOMIC DNA]</scope>
    <source>
        <strain evidence="4 5">HMF8227</strain>
    </source>
</reference>
<dbReference type="OrthoDB" id="9810734at2"/>
<dbReference type="PANTHER" id="PTHR44196">
    <property type="entry name" value="DEHYDROGENASE/REDUCTASE SDR FAMILY MEMBER 7B"/>
    <property type="match status" value="1"/>
</dbReference>
<evidence type="ECO:0000313" key="4">
    <source>
        <dbReference type="EMBL" id="AWL12236.1"/>
    </source>
</evidence>
<gene>
    <name evidence="4" type="primary">idnO</name>
    <name evidence="4" type="ORF">HMF8227_01763</name>
</gene>
<dbReference type="EC" id="1.1.1.69" evidence="4"/>
<dbReference type="SUPFAM" id="SSF51735">
    <property type="entry name" value="NAD(P)-binding Rossmann-fold domains"/>
    <property type="match status" value="1"/>
</dbReference>
<sequence length="237" mass="25871">MRDHYPLTNKVAVISGGGKGLGRSLTEALLEQGMKVAICGRTASTIDQTLTELGGRFGNNNIFGQVCDVSDASQVENFKQQVLKQFGTIHVLINNSGFGKETLIVDTPESDWDEVMDTNVKGCYLMCKAFVPAMIENREGYVLNIASQAALNGYANAGVYCASKFAMVGLGKALQEEVRQYGIHVHSLNPALIQSQRQADEAVDPGLIQNEDLAEMAVYLLQQPRRLKIDNIGLWGF</sequence>
<dbReference type="CDD" id="cd05233">
    <property type="entry name" value="SDR_c"/>
    <property type="match status" value="1"/>
</dbReference>
<dbReference type="Proteomes" id="UP000245728">
    <property type="component" value="Chromosome"/>
</dbReference>
<dbReference type="InterPro" id="IPR036291">
    <property type="entry name" value="NAD(P)-bd_dom_sf"/>
</dbReference>
<dbReference type="AlphaFoldDB" id="A0A2S2E3K1"/>
<dbReference type="InterPro" id="IPR002347">
    <property type="entry name" value="SDR_fam"/>
</dbReference>
<dbReference type="Gene3D" id="3.40.50.720">
    <property type="entry name" value="NAD(P)-binding Rossmann-like Domain"/>
    <property type="match status" value="1"/>
</dbReference>
<dbReference type="EMBL" id="CP029347">
    <property type="protein sequence ID" value="AWL12236.1"/>
    <property type="molecule type" value="Genomic_DNA"/>
</dbReference>
<dbReference type="KEGG" id="salh:HMF8227_01763"/>
<protein>
    <submittedName>
        <fullName evidence="4">Gluconate 5-dehydrogenase</fullName>
        <ecNumber evidence="4">1.1.1.69</ecNumber>
    </submittedName>
</protein>
<dbReference type="InterPro" id="IPR020904">
    <property type="entry name" value="Sc_DH/Rdtase_CS"/>
</dbReference>
<dbReference type="PROSITE" id="PS00061">
    <property type="entry name" value="ADH_SHORT"/>
    <property type="match status" value="1"/>
</dbReference>
<dbReference type="GO" id="GO:0008874">
    <property type="term" value="F:gluconate 5-dehydrogenase activity"/>
    <property type="evidence" value="ECO:0007669"/>
    <property type="project" value="UniProtKB-EC"/>
</dbReference>
<dbReference type="PRINTS" id="PR00081">
    <property type="entry name" value="GDHRDH"/>
</dbReference>